<evidence type="ECO:0000256" key="3">
    <source>
        <dbReference type="ARBA" id="ARBA00023110"/>
    </source>
</evidence>
<keyword evidence="5 6" id="KW-0413">Isomerase</keyword>
<dbReference type="AlphaFoldDB" id="A0A6L3ZIY0"/>
<dbReference type="InterPro" id="IPR046357">
    <property type="entry name" value="PPIase_dom_sf"/>
</dbReference>
<evidence type="ECO:0000256" key="7">
    <source>
        <dbReference type="SAM" id="SignalP"/>
    </source>
</evidence>
<dbReference type="InterPro" id="IPR027304">
    <property type="entry name" value="Trigger_fact/SurA_dom_sf"/>
</dbReference>
<dbReference type="PANTHER" id="PTHR47637">
    <property type="entry name" value="CHAPERONE SURA"/>
    <property type="match status" value="1"/>
</dbReference>
<evidence type="ECO:0000256" key="4">
    <source>
        <dbReference type="ARBA" id="ARBA00023186"/>
    </source>
</evidence>
<dbReference type="InterPro" id="IPR050280">
    <property type="entry name" value="OMP_Chaperone_SurA"/>
</dbReference>
<dbReference type="Proteomes" id="UP000484164">
    <property type="component" value="Unassembled WGS sequence"/>
</dbReference>
<dbReference type="PANTHER" id="PTHR47637:SF1">
    <property type="entry name" value="CHAPERONE SURA"/>
    <property type="match status" value="1"/>
</dbReference>
<keyword evidence="1 7" id="KW-0732">Signal</keyword>
<keyword evidence="10" id="KW-1185">Reference proteome</keyword>
<organism evidence="9 10">
    <name type="scientific">Phaeocystidibacter marisrubri</name>
    <dbReference type="NCBI Taxonomy" id="1577780"/>
    <lineage>
        <taxon>Bacteria</taxon>
        <taxon>Pseudomonadati</taxon>
        <taxon>Bacteroidota</taxon>
        <taxon>Flavobacteriia</taxon>
        <taxon>Flavobacteriales</taxon>
        <taxon>Phaeocystidibacteraceae</taxon>
        <taxon>Phaeocystidibacter</taxon>
    </lineage>
</organism>
<sequence>MTHMKRTTLKFINLFTVFLFGSIAAIAQPGVGGTVAEGIVAVVGNNIILKSEVEGSFEALEAQYRQNGLTLEICDVVEDQLMEKLLLHHAEVDSVIVDDNEVESNVNRRLEALLGQFGGDIKKLETYYGKSMAEIREEMKPLMRNQLTAQRMQYSITQNVEVTPTEVQEYFATIPKDSVPLINSEVEMAQIVIYPAIDEEEEQYVIDKLKDFKQRILEGRSFATMAILYSEDPGSQKNGGMYEGIKRGQFVKEFEAVAFNLQPGEVSDPFRTVYGYHIVQLIAKRGEELDLRHILIKPKISDVNLNEAKNAMDSIRMKISRGDVSFEDAVDLYSEDDGTRYNRGMLMNPQTGDTKWDVSTLDRSVFYAIQGVNVGGISEPVLWRDDEQKEAFRIIRVVSRTEPHQANMQQDYGRLQAMALQHKQGKEMDRWLKEKINHTYIRINNEYYNCTFSRDWNNDGTSNRGE</sequence>
<comment type="caution">
    <text evidence="9">The sequence shown here is derived from an EMBL/GenBank/DDBJ whole genome shotgun (WGS) entry which is preliminary data.</text>
</comment>
<proteinExistence type="predicted"/>
<dbReference type="Pfam" id="PF00639">
    <property type="entry name" value="Rotamase"/>
    <property type="match status" value="2"/>
</dbReference>
<dbReference type="OrthoDB" id="14196at2"/>
<dbReference type="Gene3D" id="1.10.4030.10">
    <property type="entry name" value="Porin chaperone SurA, peptide-binding domain"/>
    <property type="match status" value="1"/>
</dbReference>
<evidence type="ECO:0000256" key="5">
    <source>
        <dbReference type="ARBA" id="ARBA00023235"/>
    </source>
</evidence>
<evidence type="ECO:0000256" key="1">
    <source>
        <dbReference type="ARBA" id="ARBA00022729"/>
    </source>
</evidence>
<dbReference type="SUPFAM" id="SSF54534">
    <property type="entry name" value="FKBP-like"/>
    <property type="match status" value="2"/>
</dbReference>
<feature type="chain" id="PRO_5026712260" evidence="7">
    <location>
        <begin position="28"/>
        <end position="466"/>
    </location>
</feature>
<evidence type="ECO:0000259" key="8">
    <source>
        <dbReference type="PROSITE" id="PS50198"/>
    </source>
</evidence>
<dbReference type="InterPro" id="IPR000297">
    <property type="entry name" value="PPIase_PpiC"/>
</dbReference>
<keyword evidence="2" id="KW-0574">Periplasm</keyword>
<keyword evidence="3 6" id="KW-0697">Rotamase</keyword>
<feature type="signal peptide" evidence="7">
    <location>
        <begin position="1"/>
        <end position="27"/>
    </location>
</feature>
<dbReference type="Gene3D" id="3.10.50.40">
    <property type="match status" value="2"/>
</dbReference>
<keyword evidence="4" id="KW-0143">Chaperone</keyword>
<dbReference type="InterPro" id="IPR015391">
    <property type="entry name" value="SurA_N"/>
</dbReference>
<dbReference type="GO" id="GO:0003755">
    <property type="term" value="F:peptidyl-prolyl cis-trans isomerase activity"/>
    <property type="evidence" value="ECO:0007669"/>
    <property type="project" value="UniProtKB-KW"/>
</dbReference>
<dbReference type="PROSITE" id="PS50198">
    <property type="entry name" value="PPIC_PPIASE_2"/>
    <property type="match status" value="2"/>
</dbReference>
<reference evidence="9 10" key="1">
    <citation type="submission" date="2019-10" db="EMBL/GenBank/DDBJ databases">
        <title>Genome sequence of Phaeocystidibacter marisrubri JCM30614 (type strain).</title>
        <authorList>
            <person name="Bowman J.P."/>
        </authorList>
    </citation>
    <scope>NUCLEOTIDE SEQUENCE [LARGE SCALE GENOMIC DNA]</scope>
    <source>
        <strain evidence="9 10">JCM 30614</strain>
    </source>
</reference>
<dbReference type="Pfam" id="PF09312">
    <property type="entry name" value="SurA_N"/>
    <property type="match status" value="1"/>
</dbReference>
<dbReference type="SUPFAM" id="SSF109998">
    <property type="entry name" value="Triger factor/SurA peptide-binding domain-like"/>
    <property type="match status" value="1"/>
</dbReference>
<accession>A0A6L3ZIY0</accession>
<dbReference type="EMBL" id="WBVQ01000001">
    <property type="protein sequence ID" value="KAB2817874.1"/>
    <property type="molecule type" value="Genomic_DNA"/>
</dbReference>
<feature type="domain" description="PpiC" evidence="8">
    <location>
        <begin position="286"/>
        <end position="381"/>
    </location>
</feature>
<evidence type="ECO:0000256" key="6">
    <source>
        <dbReference type="PROSITE-ProRule" id="PRU00278"/>
    </source>
</evidence>
<evidence type="ECO:0000313" key="10">
    <source>
        <dbReference type="Proteomes" id="UP000484164"/>
    </source>
</evidence>
<feature type="domain" description="PpiC" evidence="8">
    <location>
        <begin position="183"/>
        <end position="283"/>
    </location>
</feature>
<name>A0A6L3ZIY0_9FLAO</name>
<evidence type="ECO:0000313" key="9">
    <source>
        <dbReference type="EMBL" id="KAB2817874.1"/>
    </source>
</evidence>
<protein>
    <submittedName>
        <fullName evidence="9">Peptidylprolyl isomerase</fullName>
    </submittedName>
</protein>
<gene>
    <name evidence="9" type="ORF">F8C82_05580</name>
</gene>
<evidence type="ECO:0000256" key="2">
    <source>
        <dbReference type="ARBA" id="ARBA00022764"/>
    </source>
</evidence>